<keyword evidence="1" id="KW-0548">Nucleotidyltransferase</keyword>
<keyword evidence="1" id="KW-0808">Transferase</keyword>
<dbReference type="InterPro" id="IPR050951">
    <property type="entry name" value="Retrovirus_Pol_polyprotein"/>
</dbReference>
<dbReference type="Proteomes" id="UP000325315">
    <property type="component" value="Unassembled WGS sequence"/>
</dbReference>
<sequence>MKKKDDTMRMCVDYCQFNKLTTNNKYPLLRIDDLFNQFRGAFVDLRSGYHQLKVKEADVNKTTFRTRFGHYKFLVTPFNQFIVVFIDDILVYSKTEDDHDEYLRLREVTFLGYVVSAEGTRVGFKKIKAMLEWKHVRNVSEIQSFLCLVGYYRRFFKGFSLIAAPLTKLLRKIHLFC</sequence>
<comment type="caution">
    <text evidence="1">The sequence shown here is derived from an EMBL/GenBank/DDBJ whole genome shotgun (WGS) entry which is preliminary data.</text>
</comment>
<reference evidence="2" key="1">
    <citation type="journal article" date="2019" name="Plant Biotechnol. J.">
        <title>Genome sequencing of the Australian wild diploid species Gossypium australe highlights disease resistance and delayed gland morphogenesis.</title>
        <authorList>
            <person name="Cai Y."/>
            <person name="Cai X."/>
            <person name="Wang Q."/>
            <person name="Wang P."/>
            <person name="Zhang Y."/>
            <person name="Cai C."/>
            <person name="Xu Y."/>
            <person name="Wang K."/>
            <person name="Zhou Z."/>
            <person name="Wang C."/>
            <person name="Geng S."/>
            <person name="Li B."/>
            <person name="Dong Q."/>
            <person name="Hou Y."/>
            <person name="Wang H."/>
            <person name="Ai P."/>
            <person name="Liu Z."/>
            <person name="Yi F."/>
            <person name="Sun M."/>
            <person name="An G."/>
            <person name="Cheng J."/>
            <person name="Zhang Y."/>
            <person name="Shi Q."/>
            <person name="Xie Y."/>
            <person name="Shi X."/>
            <person name="Chang Y."/>
            <person name="Huang F."/>
            <person name="Chen Y."/>
            <person name="Hong S."/>
            <person name="Mi L."/>
            <person name="Sun Q."/>
            <person name="Zhang L."/>
            <person name="Zhou B."/>
            <person name="Peng R."/>
            <person name="Zhang X."/>
            <person name="Liu F."/>
        </authorList>
    </citation>
    <scope>NUCLEOTIDE SEQUENCE [LARGE SCALE GENOMIC DNA]</scope>
    <source>
        <strain evidence="2">cv. PA1801</strain>
    </source>
</reference>
<evidence type="ECO:0000313" key="1">
    <source>
        <dbReference type="EMBL" id="KAA3480008.1"/>
    </source>
</evidence>
<proteinExistence type="predicted"/>
<dbReference type="PANTHER" id="PTHR37984">
    <property type="entry name" value="PROTEIN CBG26694"/>
    <property type="match status" value="1"/>
</dbReference>
<keyword evidence="2" id="KW-1185">Reference proteome</keyword>
<evidence type="ECO:0000313" key="2">
    <source>
        <dbReference type="Proteomes" id="UP000325315"/>
    </source>
</evidence>
<keyword evidence="1" id="KW-0695">RNA-directed DNA polymerase</keyword>
<dbReference type="PANTHER" id="PTHR37984:SF5">
    <property type="entry name" value="PROTEIN NYNRIN-LIKE"/>
    <property type="match status" value="1"/>
</dbReference>
<dbReference type="AlphaFoldDB" id="A0A5B6WFR6"/>
<dbReference type="InterPro" id="IPR043502">
    <property type="entry name" value="DNA/RNA_pol_sf"/>
</dbReference>
<protein>
    <submittedName>
        <fullName evidence="1">RNA-directed DNA polymerase-like protein</fullName>
    </submittedName>
</protein>
<dbReference type="OrthoDB" id="2431547at2759"/>
<dbReference type="Gene3D" id="3.30.70.270">
    <property type="match status" value="2"/>
</dbReference>
<dbReference type="EMBL" id="SMMG02000003">
    <property type="protein sequence ID" value="KAA3480008.1"/>
    <property type="molecule type" value="Genomic_DNA"/>
</dbReference>
<dbReference type="GO" id="GO:0003964">
    <property type="term" value="F:RNA-directed DNA polymerase activity"/>
    <property type="evidence" value="ECO:0007669"/>
    <property type="project" value="UniProtKB-KW"/>
</dbReference>
<dbReference type="InterPro" id="IPR043128">
    <property type="entry name" value="Rev_trsase/Diguanyl_cyclase"/>
</dbReference>
<accession>A0A5B6WFR6</accession>
<name>A0A5B6WFR6_9ROSI</name>
<dbReference type="SUPFAM" id="SSF56672">
    <property type="entry name" value="DNA/RNA polymerases"/>
    <property type="match status" value="1"/>
</dbReference>
<dbReference type="Gene3D" id="3.10.10.10">
    <property type="entry name" value="HIV Type 1 Reverse Transcriptase, subunit A, domain 1"/>
    <property type="match status" value="1"/>
</dbReference>
<organism evidence="1 2">
    <name type="scientific">Gossypium australe</name>
    <dbReference type="NCBI Taxonomy" id="47621"/>
    <lineage>
        <taxon>Eukaryota</taxon>
        <taxon>Viridiplantae</taxon>
        <taxon>Streptophyta</taxon>
        <taxon>Embryophyta</taxon>
        <taxon>Tracheophyta</taxon>
        <taxon>Spermatophyta</taxon>
        <taxon>Magnoliopsida</taxon>
        <taxon>eudicotyledons</taxon>
        <taxon>Gunneridae</taxon>
        <taxon>Pentapetalae</taxon>
        <taxon>rosids</taxon>
        <taxon>malvids</taxon>
        <taxon>Malvales</taxon>
        <taxon>Malvaceae</taxon>
        <taxon>Malvoideae</taxon>
        <taxon>Gossypium</taxon>
    </lineage>
</organism>
<gene>
    <name evidence="1" type="ORF">EPI10_020472</name>
</gene>
<dbReference type="CDD" id="cd01647">
    <property type="entry name" value="RT_LTR"/>
    <property type="match status" value="1"/>
</dbReference>